<feature type="domain" description="Flagellar hook protein FlgE/F/G-like D1" evidence="7">
    <location>
        <begin position="96"/>
        <end position="204"/>
    </location>
</feature>
<evidence type="ECO:0000256" key="4">
    <source>
        <dbReference type="RuleBase" id="RU362116"/>
    </source>
</evidence>
<evidence type="ECO:0000256" key="3">
    <source>
        <dbReference type="ARBA" id="ARBA00023143"/>
    </source>
</evidence>
<evidence type="ECO:0000256" key="2">
    <source>
        <dbReference type="ARBA" id="ARBA00009677"/>
    </source>
</evidence>
<comment type="function">
    <text evidence="4">A flexible structure which links the flagellar filament to the drive apparatus in the basal body.</text>
</comment>
<keyword evidence="8" id="KW-0966">Cell projection</keyword>
<keyword evidence="9" id="KW-1185">Reference proteome</keyword>
<evidence type="ECO:0000313" key="8">
    <source>
        <dbReference type="EMBL" id="SJZ52756.1"/>
    </source>
</evidence>
<keyword evidence="8" id="KW-0969">Cilium</keyword>
<dbReference type="EMBL" id="FUWV01000004">
    <property type="protein sequence ID" value="SJZ52756.1"/>
    <property type="molecule type" value="Genomic_DNA"/>
</dbReference>
<gene>
    <name evidence="8" type="ORF">SAMN02745973_00908</name>
</gene>
<evidence type="ECO:0000259" key="5">
    <source>
        <dbReference type="Pfam" id="PF00460"/>
    </source>
</evidence>
<dbReference type="PANTHER" id="PTHR30435:SF1">
    <property type="entry name" value="FLAGELLAR HOOK PROTEIN FLGE"/>
    <property type="match status" value="1"/>
</dbReference>
<dbReference type="SUPFAM" id="SSF117143">
    <property type="entry name" value="Flagellar hook protein flgE"/>
    <property type="match status" value="1"/>
</dbReference>
<accession>A0A1T4LDQ7</accession>
<protein>
    <recommendedName>
        <fullName evidence="4">Flagellar hook protein FlgE</fullName>
    </recommendedName>
</protein>
<evidence type="ECO:0000256" key="1">
    <source>
        <dbReference type="ARBA" id="ARBA00004117"/>
    </source>
</evidence>
<name>A0A1T4LDQ7_9FIRM</name>
<dbReference type="Pfam" id="PF06429">
    <property type="entry name" value="Flg_bbr_C"/>
    <property type="match status" value="1"/>
</dbReference>
<feature type="domain" description="Flagellar basal body rod protein N-terminal" evidence="5">
    <location>
        <begin position="5"/>
        <end position="35"/>
    </location>
</feature>
<dbReference type="Pfam" id="PF00460">
    <property type="entry name" value="Flg_bb_rod"/>
    <property type="match status" value="1"/>
</dbReference>
<dbReference type="GO" id="GO:0005829">
    <property type="term" value="C:cytosol"/>
    <property type="evidence" value="ECO:0007669"/>
    <property type="project" value="TreeGrafter"/>
</dbReference>
<dbReference type="OrthoDB" id="9804559at2"/>
<dbReference type="Proteomes" id="UP000196365">
    <property type="component" value="Unassembled WGS sequence"/>
</dbReference>
<keyword evidence="3 4" id="KW-0975">Bacterial flagellum</keyword>
<evidence type="ECO:0000259" key="6">
    <source>
        <dbReference type="Pfam" id="PF06429"/>
    </source>
</evidence>
<comment type="subcellular location">
    <subcellularLocation>
        <location evidence="1 4">Bacterial flagellum basal body</location>
    </subcellularLocation>
</comment>
<keyword evidence="8" id="KW-0282">Flagellum</keyword>
<evidence type="ECO:0000313" key="9">
    <source>
        <dbReference type="Proteomes" id="UP000196365"/>
    </source>
</evidence>
<dbReference type="GO" id="GO:0009424">
    <property type="term" value="C:bacterial-type flagellum hook"/>
    <property type="evidence" value="ECO:0007669"/>
    <property type="project" value="TreeGrafter"/>
</dbReference>
<sequence length="306" mass="32929">MIRSMYSGVSGMKSNQTKMDVIGNNIANVSTTAFKGGRVRFQDTFSQLEANAQGPTQAGRGGINPQQVGQGVNIAAIDTIFDDGALQPTNRDLDFAIEGEGFFVVSENIETAGGINPQNNLNTRYTRDGAFYKDYAGNLVTAEGYSILGVRPVNGYATNITDVPNVDNTNLSLKSLEIPNTLDIGGVTVNLESFSIDNSGLISAIYDDGQIYYLGRVAVAKFINPEGLEKLGGGSYRMSDNSGQVEIGTAGQQGFGSIRSGYLEMSNVDLANEFTEMMITSRAYQANSRVITTSDEMLQELINLKR</sequence>
<dbReference type="InterPro" id="IPR037925">
    <property type="entry name" value="FlgE/F/G-like"/>
</dbReference>
<dbReference type="InterPro" id="IPR010930">
    <property type="entry name" value="Flg_bb/hook_C_dom"/>
</dbReference>
<proteinExistence type="inferred from homology"/>
<dbReference type="PROSITE" id="PS00588">
    <property type="entry name" value="FLAGELLA_BB_ROD"/>
    <property type="match status" value="1"/>
</dbReference>
<dbReference type="InterPro" id="IPR053967">
    <property type="entry name" value="LlgE_F_G-like_D1"/>
</dbReference>
<organism evidence="8 9">
    <name type="scientific">Garciella nitratireducens DSM 15102</name>
    <dbReference type="NCBI Taxonomy" id="1121911"/>
    <lineage>
        <taxon>Bacteria</taxon>
        <taxon>Bacillati</taxon>
        <taxon>Bacillota</taxon>
        <taxon>Clostridia</taxon>
        <taxon>Eubacteriales</taxon>
        <taxon>Eubacteriaceae</taxon>
        <taxon>Garciella</taxon>
    </lineage>
</organism>
<reference evidence="8 9" key="1">
    <citation type="submission" date="2017-02" db="EMBL/GenBank/DDBJ databases">
        <authorList>
            <person name="Peterson S.W."/>
        </authorList>
    </citation>
    <scope>NUCLEOTIDE SEQUENCE [LARGE SCALE GENOMIC DNA]</scope>
    <source>
        <strain evidence="8 9">DSM 15102</strain>
    </source>
</reference>
<dbReference type="InterPro" id="IPR001444">
    <property type="entry name" value="Flag_bb_rod_N"/>
</dbReference>
<evidence type="ECO:0000259" key="7">
    <source>
        <dbReference type="Pfam" id="PF22692"/>
    </source>
</evidence>
<dbReference type="GO" id="GO:0009425">
    <property type="term" value="C:bacterial-type flagellum basal body"/>
    <property type="evidence" value="ECO:0007669"/>
    <property type="project" value="UniProtKB-SubCell"/>
</dbReference>
<dbReference type="AlphaFoldDB" id="A0A1T4LDQ7"/>
<dbReference type="Pfam" id="PF22692">
    <property type="entry name" value="LlgE_F_G_D1"/>
    <property type="match status" value="1"/>
</dbReference>
<comment type="similarity">
    <text evidence="2 4">Belongs to the flagella basal body rod proteins family.</text>
</comment>
<dbReference type="InterPro" id="IPR019776">
    <property type="entry name" value="Flagellar_basal_body_rod_CS"/>
</dbReference>
<dbReference type="NCBIfam" id="TIGR03506">
    <property type="entry name" value="FlgEFG_subfam"/>
    <property type="match status" value="2"/>
</dbReference>
<dbReference type="InterPro" id="IPR020013">
    <property type="entry name" value="Flagellar_FlgE/F/G"/>
</dbReference>
<feature type="domain" description="Flagellar basal-body/hook protein C-terminal" evidence="6">
    <location>
        <begin position="259"/>
        <end position="304"/>
    </location>
</feature>
<dbReference type="PANTHER" id="PTHR30435">
    <property type="entry name" value="FLAGELLAR PROTEIN"/>
    <property type="match status" value="1"/>
</dbReference>
<dbReference type="GO" id="GO:0071978">
    <property type="term" value="P:bacterial-type flagellum-dependent swarming motility"/>
    <property type="evidence" value="ECO:0007669"/>
    <property type="project" value="TreeGrafter"/>
</dbReference>
<dbReference type="RefSeq" id="WP_087678383.1">
    <property type="nucleotide sequence ID" value="NZ_FUWV01000004.1"/>
</dbReference>